<evidence type="ECO:0000256" key="4">
    <source>
        <dbReference type="ARBA" id="ARBA00023163"/>
    </source>
</evidence>
<dbReference type="HAMAP" id="MF_01553">
    <property type="entry name" value="RNApol_bact_RpoY"/>
    <property type="match status" value="1"/>
</dbReference>
<dbReference type="EMBL" id="CP009223">
    <property type="protein sequence ID" value="AIM62729.1"/>
    <property type="molecule type" value="Genomic_DNA"/>
</dbReference>
<evidence type="ECO:0000256" key="1">
    <source>
        <dbReference type="ARBA" id="ARBA00022478"/>
    </source>
</evidence>
<dbReference type="Gene3D" id="3.10.20.730">
    <property type="entry name" value="RNAP, epsilon subunit-like"/>
    <property type="match status" value="1"/>
</dbReference>
<evidence type="ECO:0000313" key="7">
    <source>
        <dbReference type="Proteomes" id="UP000029079"/>
    </source>
</evidence>
<accession>A0A075TYP1</accession>
<dbReference type="RefSeq" id="WP_009765424.1">
    <property type="nucleotide sequence ID" value="NZ_CP009223.1"/>
</dbReference>
<dbReference type="EC" id="2.7.7.6" evidence="5"/>
<protein>
    <recommendedName>
        <fullName evidence="5">DNA-directed RNA polymerase subunit epsilon</fullName>
        <shortName evidence="5">RNAP epsilon subunit</shortName>
        <ecNumber evidence="5">2.7.7.6</ecNumber>
    </recommendedName>
    <alternativeName>
        <fullName evidence="5">RNA polymerase epsilon subunit</fullName>
    </alternativeName>
    <alternativeName>
        <fullName evidence="5">Transcriptase subunit epsilon</fullName>
    </alternativeName>
</protein>
<dbReference type="OrthoDB" id="2147503at2"/>
<organism evidence="6 7">
    <name type="scientific">Weissella ceti</name>
    <dbReference type="NCBI Taxonomy" id="759620"/>
    <lineage>
        <taxon>Bacteria</taxon>
        <taxon>Bacillati</taxon>
        <taxon>Bacillota</taxon>
        <taxon>Bacilli</taxon>
        <taxon>Lactobacillales</taxon>
        <taxon>Lactobacillaceae</taxon>
        <taxon>Weissella</taxon>
    </lineage>
</organism>
<keyword evidence="4 5" id="KW-0804">Transcription</keyword>
<dbReference type="GO" id="GO:0003899">
    <property type="term" value="F:DNA-directed RNA polymerase activity"/>
    <property type="evidence" value="ECO:0007669"/>
    <property type="project" value="UniProtKB-UniRule"/>
</dbReference>
<evidence type="ECO:0000256" key="2">
    <source>
        <dbReference type="ARBA" id="ARBA00022679"/>
    </source>
</evidence>
<dbReference type="GO" id="GO:0000428">
    <property type="term" value="C:DNA-directed RNA polymerase complex"/>
    <property type="evidence" value="ECO:0007669"/>
    <property type="project" value="UniProtKB-KW"/>
</dbReference>
<dbReference type="STRING" id="759620.WS105_0475"/>
<dbReference type="PATRIC" id="fig|759620.7.peg.464"/>
<dbReference type="KEGG" id="wci:WS105_0475"/>
<dbReference type="InterPro" id="IPR009907">
    <property type="entry name" value="RpoY"/>
</dbReference>
<dbReference type="KEGG" id="wce:WS08_0477"/>
<reference evidence="6 7" key="1">
    <citation type="journal article" date="2014" name="Genome Announc.">
        <title>Complete Genome Sequences of Fish Pathogenic Weissella ceti Strains WS74 and WS105.</title>
        <authorList>
            <person name="Figueiredo H.C."/>
            <person name="Leal C.A."/>
            <person name="Dorella F.A."/>
            <person name="Carvalho A.F."/>
            <person name="Soares S.C."/>
            <person name="Pereira F.L."/>
            <person name="Azevedo V.A."/>
        </authorList>
    </citation>
    <scope>NUCLEOTIDE SEQUENCE [LARGE SCALE GENOMIC DNA]</scope>
    <source>
        <strain evidence="6 7">WS74</strain>
    </source>
</reference>
<dbReference type="GO" id="GO:0003677">
    <property type="term" value="F:DNA binding"/>
    <property type="evidence" value="ECO:0007669"/>
    <property type="project" value="UniProtKB-UniRule"/>
</dbReference>
<comment type="similarity">
    <text evidence="5">Belongs to the RNA polymerase subunit epsilon family.</text>
</comment>
<dbReference type="GO" id="GO:0006351">
    <property type="term" value="P:DNA-templated transcription"/>
    <property type="evidence" value="ECO:0007669"/>
    <property type="project" value="UniProtKB-UniRule"/>
</dbReference>
<comment type="subunit">
    <text evidence="5">RNAP is composed of a core of 2 alpha, a beta and a beta' subunit. The core is associated with a delta subunit, and at least one of epsilon or omega. When a sigma factor is associated with the core the holoenzyme is formed, which can initiate transcription.</text>
</comment>
<proteinExistence type="inferred from homology"/>
<keyword evidence="2 5" id="KW-0808">Transferase</keyword>
<comment type="catalytic activity">
    <reaction evidence="5">
        <text>RNA(n) + a ribonucleoside 5'-triphosphate = RNA(n+1) + diphosphate</text>
        <dbReference type="Rhea" id="RHEA:21248"/>
        <dbReference type="Rhea" id="RHEA-COMP:14527"/>
        <dbReference type="Rhea" id="RHEA-COMP:17342"/>
        <dbReference type="ChEBI" id="CHEBI:33019"/>
        <dbReference type="ChEBI" id="CHEBI:61557"/>
        <dbReference type="ChEBI" id="CHEBI:140395"/>
        <dbReference type="EC" id="2.7.7.6"/>
    </reaction>
</comment>
<keyword evidence="3 5" id="KW-0548">Nucleotidyltransferase</keyword>
<dbReference type="Pfam" id="PF07288">
    <property type="entry name" value="RpoY"/>
    <property type="match status" value="1"/>
</dbReference>
<gene>
    <name evidence="5" type="primary">rpoY</name>
    <name evidence="6" type="ORF">WS74_0477</name>
</gene>
<evidence type="ECO:0000313" key="6">
    <source>
        <dbReference type="EMBL" id="AIM62729.1"/>
    </source>
</evidence>
<keyword evidence="1 5" id="KW-0240">DNA-directed RNA polymerase</keyword>
<evidence type="ECO:0000256" key="5">
    <source>
        <dbReference type="HAMAP-Rule" id="MF_01553"/>
    </source>
</evidence>
<name>A0A075TYP1_9LACO</name>
<comment type="function">
    <text evidence="5">A non-essential component of RNA polymerase (RNAP).</text>
</comment>
<dbReference type="KEGG" id="wct:WS74_0477"/>
<dbReference type="AlphaFoldDB" id="A0A075TYP1"/>
<evidence type="ECO:0000256" key="3">
    <source>
        <dbReference type="ARBA" id="ARBA00022695"/>
    </source>
</evidence>
<keyword evidence="7" id="KW-1185">Reference proteome</keyword>
<dbReference type="Proteomes" id="UP000029079">
    <property type="component" value="Chromosome"/>
</dbReference>
<sequence length="70" mass="8309">MIFKVYYQETKTQNPKREETQSMYVDAADLATVRVQVESETTHHIEHIEQLSEKALAYEQQSPNFKLMEF</sequence>
<reference evidence="7" key="2">
    <citation type="submission" date="2014-08" db="EMBL/GenBank/DDBJ databases">
        <title>Complete genome of Weissella ceti strain WS74 isolated from diseased rainbow trout in Brazil.</title>
        <authorList>
            <person name="Figueiredo H.C.P."/>
            <person name="Leal C.A.G."/>
            <person name="Pereira F.L."/>
            <person name="Soares S.C."/>
            <person name="Dorella F.A."/>
            <person name="Carvalho A.F."/>
            <person name="Azevedo V.A.C."/>
        </authorList>
    </citation>
    <scope>NUCLEOTIDE SEQUENCE [LARGE SCALE GENOMIC DNA]</scope>
    <source>
        <strain evidence="7">WS74</strain>
    </source>
</reference>
<dbReference type="NCBIfam" id="NF010188">
    <property type="entry name" value="PRK13667.1"/>
    <property type="match status" value="1"/>
</dbReference>